<organism evidence="4 5">
    <name type="scientific">Sporomusa silvacetica DSM 10669</name>
    <dbReference type="NCBI Taxonomy" id="1123289"/>
    <lineage>
        <taxon>Bacteria</taxon>
        <taxon>Bacillati</taxon>
        <taxon>Bacillota</taxon>
        <taxon>Negativicutes</taxon>
        <taxon>Selenomonadales</taxon>
        <taxon>Sporomusaceae</taxon>
        <taxon>Sporomusa</taxon>
    </lineage>
</organism>
<dbReference type="InterPro" id="IPR051479">
    <property type="entry name" value="PorB-like"/>
</dbReference>
<reference evidence="4" key="1">
    <citation type="submission" date="2024-05" db="EMBL/GenBank/DDBJ databases">
        <title>Isolation and characterization of Sporomusa carbonis sp. nov., a carboxydotrophic hydrogenogen in the genus of Sporomusa isolated from a charcoal burning pile.</title>
        <authorList>
            <person name="Boeer T."/>
            <person name="Rosenbaum F."/>
            <person name="Eysell L."/>
            <person name="Mueller V."/>
            <person name="Daniel R."/>
            <person name="Poehlein A."/>
        </authorList>
    </citation>
    <scope>NUCLEOTIDE SEQUENCE [LARGE SCALE GENOMIC DNA]</scope>
    <source>
        <strain evidence="4">DSM 10669</strain>
    </source>
</reference>
<dbReference type="GO" id="GO:0047110">
    <property type="term" value="F:phenylglyoxylate dehydrogenase (acylating) activity"/>
    <property type="evidence" value="ECO:0007669"/>
    <property type="project" value="UniProtKB-EC"/>
</dbReference>
<evidence type="ECO:0000256" key="1">
    <source>
        <dbReference type="ARBA" id="ARBA00023002"/>
    </source>
</evidence>
<evidence type="ECO:0000259" key="3">
    <source>
        <dbReference type="Pfam" id="PF02775"/>
    </source>
</evidence>
<dbReference type="SUPFAM" id="SSF52518">
    <property type="entry name" value="Thiamin diphosphate-binding fold (THDP-binding)"/>
    <property type="match status" value="1"/>
</dbReference>
<dbReference type="PANTHER" id="PTHR42897">
    <property type="entry name" value="PYRUVATE SYNTHASE SUBUNIT PORB"/>
    <property type="match status" value="1"/>
</dbReference>
<proteinExistence type="predicted"/>
<evidence type="ECO:0000313" key="5">
    <source>
        <dbReference type="Proteomes" id="UP000216752"/>
    </source>
</evidence>
<dbReference type="Gene3D" id="3.40.50.970">
    <property type="match status" value="2"/>
</dbReference>
<dbReference type="EC" id="1.2.1.58" evidence="4"/>
<accession>A0ABZ3IVK4</accession>
<feature type="region of interest" description="Disordered" evidence="2">
    <location>
        <begin position="141"/>
        <end position="163"/>
    </location>
</feature>
<dbReference type="RefSeq" id="WP_094607208.1">
    <property type="nucleotide sequence ID" value="NZ_CP155573.1"/>
</dbReference>
<dbReference type="Proteomes" id="UP000216752">
    <property type="component" value="Chromosome"/>
</dbReference>
<feature type="compositionally biased region" description="Low complexity" evidence="2">
    <location>
        <begin position="141"/>
        <end position="153"/>
    </location>
</feature>
<sequence>MNYIDFLLQRQDLVSPGISACPGCAAELALRTTLKVLGENTIMGIPPGCMAGAGCVGWNYDNGLKVPVHISLLDNTASLLAGVKAMYEEMGREVHVVGFAGDGASADCGFQSLSGAAERGDNIIYICYDNEGYMNTGFQRSSTTSMGSSTTTTPVGAASHGKTQHKKDLPMIMAMHNCAYVATLSPAYMADFVAKIQKAMTVKKGLSYLHIFTPCPTGWGVDAKLSIELAKKAIQTNFFPLYEVENGKFKINMEVKNPQPVTSLLRMLKKFKHVSDEEMASVQELTDSRYKVLKALASAN</sequence>
<keyword evidence="5" id="KW-1185">Reference proteome</keyword>
<dbReference type="InterPro" id="IPR011766">
    <property type="entry name" value="TPP_enzyme_TPP-bd"/>
</dbReference>
<dbReference type="Pfam" id="PF02775">
    <property type="entry name" value="TPP_enzyme_C"/>
    <property type="match status" value="1"/>
</dbReference>
<keyword evidence="1 4" id="KW-0560">Oxidoreductase</keyword>
<protein>
    <submittedName>
        <fullName evidence="4">NADH-dependent phenylglyoxylate dehydrogenase subunit beta</fullName>
        <ecNumber evidence="4">1.2.1.58</ecNumber>
    </submittedName>
</protein>
<evidence type="ECO:0000256" key="2">
    <source>
        <dbReference type="SAM" id="MobiDB-lite"/>
    </source>
</evidence>
<gene>
    <name evidence="4" type="primary">padI</name>
    <name evidence="4" type="ORF">SPSIL_057820</name>
</gene>
<evidence type="ECO:0000313" key="4">
    <source>
        <dbReference type="EMBL" id="XFO69548.1"/>
    </source>
</evidence>
<name>A0ABZ3IVK4_9FIRM</name>
<dbReference type="PANTHER" id="PTHR42897:SF1">
    <property type="entry name" value="2-OXOACID OXIDOREDUCTASE (FERREDOXIN)"/>
    <property type="match status" value="1"/>
</dbReference>
<feature type="domain" description="Thiamine pyrophosphate enzyme TPP-binding" evidence="3">
    <location>
        <begin position="80"/>
        <end position="210"/>
    </location>
</feature>
<dbReference type="EMBL" id="CP155573">
    <property type="protein sequence ID" value="XFO69548.1"/>
    <property type="molecule type" value="Genomic_DNA"/>
</dbReference>
<dbReference type="InterPro" id="IPR029061">
    <property type="entry name" value="THDP-binding"/>
</dbReference>